<dbReference type="Pfam" id="PF13194">
    <property type="entry name" value="DUF4010"/>
    <property type="match status" value="1"/>
</dbReference>
<keyword evidence="1" id="KW-1133">Transmembrane helix</keyword>
<proteinExistence type="predicted"/>
<feature type="transmembrane region" description="Helical" evidence="1">
    <location>
        <begin position="66"/>
        <end position="83"/>
    </location>
</feature>
<dbReference type="InterPro" id="IPR025105">
    <property type="entry name" value="DUF4010"/>
</dbReference>
<dbReference type="Proteomes" id="UP000494216">
    <property type="component" value="Unassembled WGS sequence"/>
</dbReference>
<dbReference type="EMBL" id="CADCXN010000098">
    <property type="protein sequence ID" value="CAA9892342.1"/>
    <property type="molecule type" value="Genomic_DNA"/>
</dbReference>
<feature type="transmembrane region" description="Helical" evidence="1">
    <location>
        <begin position="268"/>
        <end position="289"/>
    </location>
</feature>
<feature type="transmembrane region" description="Helical" evidence="1">
    <location>
        <begin position="238"/>
        <end position="261"/>
    </location>
</feature>
<keyword evidence="1" id="KW-0812">Transmembrane</keyword>
<organism evidence="3 4">
    <name type="scientific">Candidatus Methylobacter favarea</name>
    <dbReference type="NCBI Taxonomy" id="2707345"/>
    <lineage>
        <taxon>Bacteria</taxon>
        <taxon>Pseudomonadati</taxon>
        <taxon>Pseudomonadota</taxon>
        <taxon>Gammaproteobacteria</taxon>
        <taxon>Methylococcales</taxon>
        <taxon>Methylococcaceae</taxon>
        <taxon>Methylobacter</taxon>
    </lineage>
</organism>
<feature type="transmembrane region" description="Helical" evidence="1">
    <location>
        <begin position="206"/>
        <end position="226"/>
    </location>
</feature>
<dbReference type="AlphaFoldDB" id="A0A8S0XKW2"/>
<evidence type="ECO:0000259" key="2">
    <source>
        <dbReference type="Pfam" id="PF13194"/>
    </source>
</evidence>
<feature type="transmembrane region" description="Helical" evidence="1">
    <location>
        <begin position="141"/>
        <end position="163"/>
    </location>
</feature>
<feature type="transmembrane region" description="Helical" evidence="1">
    <location>
        <begin position="397"/>
        <end position="416"/>
    </location>
</feature>
<gene>
    <name evidence="3" type="ORF">METHB2_660013</name>
</gene>
<dbReference type="PANTHER" id="PTHR39084">
    <property type="entry name" value="MEMBRANE PROTEIN-RELATED"/>
    <property type="match status" value="1"/>
</dbReference>
<sequence length="419" mass="46662">MEFYQAIPPLLVQFALTVAFSFIVGLEFRRYHHAYEYKLHFGSTRTFVLIGTLGFILYLIDPSRLLFVSGLIILSSFLLIFYWRLSSEGYYSLLSTVFALLIYLIGPIATAFPIWFLVLYSVLLILLLGEKPRIHQISDQLANEEIVTLARFLIIAGVILPLLPDQAIAPMLPVSYYKIWLAVIIVSGFSYLSYLINNYFFKNRSLLITGVLGGLYSSTAATVVIAKRARELEQADGYVSSALIMATIMMYLRLLVIIFLFNREAGEILLVPFLTLIFLSSLIIAGLLNFKNNRPVVSEPASVKHPLELTTAIVFALAFVLFTFLTQYVTSHFGSHGLKFLAVSVGFTDIDPFILSLLSGKFSVPDSTLVLAVILSSGSNNLLKAAYAVALARNRSVLYAAAWLAFLFVISVAYTFKQG</sequence>
<keyword evidence="1" id="KW-0472">Membrane</keyword>
<feature type="transmembrane region" description="Helical" evidence="1">
    <location>
        <begin position="6"/>
        <end position="28"/>
    </location>
</feature>
<feature type="transmembrane region" description="Helical" evidence="1">
    <location>
        <begin position="175"/>
        <end position="194"/>
    </location>
</feature>
<protein>
    <recommendedName>
        <fullName evidence="2">DUF4010 domain-containing protein</fullName>
    </recommendedName>
</protein>
<feature type="domain" description="DUF4010" evidence="2">
    <location>
        <begin position="184"/>
        <end position="390"/>
    </location>
</feature>
<feature type="transmembrane region" description="Helical" evidence="1">
    <location>
        <begin position="40"/>
        <end position="60"/>
    </location>
</feature>
<dbReference type="RefSeq" id="WP_174627128.1">
    <property type="nucleotide sequence ID" value="NZ_CADCXN010000098.1"/>
</dbReference>
<feature type="transmembrane region" description="Helical" evidence="1">
    <location>
        <begin position="309"/>
        <end position="328"/>
    </location>
</feature>
<feature type="transmembrane region" description="Helical" evidence="1">
    <location>
        <begin position="340"/>
        <end position="358"/>
    </location>
</feature>
<accession>A0A8S0XKW2</accession>
<dbReference type="PANTHER" id="PTHR39084:SF1">
    <property type="entry name" value="DUF4010 DOMAIN-CONTAINING PROTEIN"/>
    <property type="match status" value="1"/>
</dbReference>
<evidence type="ECO:0000256" key="1">
    <source>
        <dbReference type="SAM" id="Phobius"/>
    </source>
</evidence>
<evidence type="ECO:0000313" key="3">
    <source>
        <dbReference type="EMBL" id="CAA9892342.1"/>
    </source>
</evidence>
<comment type="caution">
    <text evidence="3">The sequence shown here is derived from an EMBL/GenBank/DDBJ whole genome shotgun (WGS) entry which is preliminary data.</text>
</comment>
<feature type="transmembrane region" description="Helical" evidence="1">
    <location>
        <begin position="370"/>
        <end position="390"/>
    </location>
</feature>
<name>A0A8S0XKW2_9GAMM</name>
<feature type="transmembrane region" description="Helical" evidence="1">
    <location>
        <begin position="112"/>
        <end position="129"/>
    </location>
</feature>
<reference evidence="3 4" key="1">
    <citation type="submission" date="2020-02" db="EMBL/GenBank/DDBJ databases">
        <authorList>
            <person name="Hogendoorn C."/>
        </authorList>
    </citation>
    <scope>NUCLEOTIDE SEQUENCE [LARGE SCALE GENOMIC DNA]</scope>
    <source>
        <strain evidence="3">METHB21</strain>
    </source>
</reference>
<evidence type="ECO:0000313" key="4">
    <source>
        <dbReference type="Proteomes" id="UP000494216"/>
    </source>
</evidence>
<keyword evidence="4" id="KW-1185">Reference proteome</keyword>